<feature type="compositionally biased region" description="Polar residues" evidence="1">
    <location>
        <begin position="36"/>
        <end position="50"/>
    </location>
</feature>
<feature type="region of interest" description="Disordered" evidence="1">
    <location>
        <begin position="91"/>
        <end position="116"/>
    </location>
</feature>
<evidence type="ECO:0000256" key="1">
    <source>
        <dbReference type="SAM" id="MobiDB-lite"/>
    </source>
</evidence>
<accession>M7BEW1</accession>
<sequence>MLEFITLIGLQYMSHKAHADRSSQQFELHCPVASGDPTSTAKSPVDTSADQEVVERGPNPEDKVIEEEVALDDNVQLPVGSPGAVGSQELFSTPEVSSQSQQLLSGEHEAGEEMPDVAFRNTPGTPAEHMSQIRKCPQCSKEDMFWEVLQCSNAEKRERKECWVAKWQDIKENQEFKDATERMIKVIS</sequence>
<dbReference type="EMBL" id="KB548796">
    <property type="protein sequence ID" value="EMP30658.1"/>
    <property type="molecule type" value="Genomic_DNA"/>
</dbReference>
<name>M7BEW1_CHEMY</name>
<reference evidence="3" key="1">
    <citation type="journal article" date="2013" name="Nat. Genet.">
        <title>The draft genomes of soft-shell turtle and green sea turtle yield insights into the development and evolution of the turtle-specific body plan.</title>
        <authorList>
            <person name="Wang Z."/>
            <person name="Pascual-Anaya J."/>
            <person name="Zadissa A."/>
            <person name="Li W."/>
            <person name="Niimura Y."/>
            <person name="Huang Z."/>
            <person name="Li C."/>
            <person name="White S."/>
            <person name="Xiong Z."/>
            <person name="Fang D."/>
            <person name="Wang B."/>
            <person name="Ming Y."/>
            <person name="Chen Y."/>
            <person name="Zheng Y."/>
            <person name="Kuraku S."/>
            <person name="Pignatelli M."/>
            <person name="Herrero J."/>
            <person name="Beal K."/>
            <person name="Nozawa M."/>
            <person name="Li Q."/>
            <person name="Wang J."/>
            <person name="Zhang H."/>
            <person name="Yu L."/>
            <person name="Shigenobu S."/>
            <person name="Wang J."/>
            <person name="Liu J."/>
            <person name="Flicek P."/>
            <person name="Searle S."/>
            <person name="Wang J."/>
            <person name="Kuratani S."/>
            <person name="Yin Y."/>
            <person name="Aken B."/>
            <person name="Zhang G."/>
            <person name="Irie N."/>
        </authorList>
    </citation>
    <scope>NUCLEOTIDE SEQUENCE [LARGE SCALE GENOMIC DNA]</scope>
</reference>
<keyword evidence="3" id="KW-1185">Reference proteome</keyword>
<dbReference type="Proteomes" id="UP000031443">
    <property type="component" value="Unassembled WGS sequence"/>
</dbReference>
<feature type="region of interest" description="Disordered" evidence="1">
    <location>
        <begin position="31"/>
        <end position="58"/>
    </location>
</feature>
<organism evidence="2 3">
    <name type="scientific">Chelonia mydas</name>
    <name type="common">Green sea-turtle</name>
    <name type="synonym">Chelonia agassizi</name>
    <dbReference type="NCBI Taxonomy" id="8469"/>
    <lineage>
        <taxon>Eukaryota</taxon>
        <taxon>Metazoa</taxon>
        <taxon>Chordata</taxon>
        <taxon>Craniata</taxon>
        <taxon>Vertebrata</taxon>
        <taxon>Euteleostomi</taxon>
        <taxon>Archelosauria</taxon>
        <taxon>Testudinata</taxon>
        <taxon>Testudines</taxon>
        <taxon>Cryptodira</taxon>
        <taxon>Durocryptodira</taxon>
        <taxon>Americhelydia</taxon>
        <taxon>Chelonioidea</taxon>
        <taxon>Cheloniidae</taxon>
        <taxon>Chelonia</taxon>
    </lineage>
</organism>
<dbReference type="AlphaFoldDB" id="M7BEW1"/>
<evidence type="ECO:0000313" key="2">
    <source>
        <dbReference type="EMBL" id="EMP30658.1"/>
    </source>
</evidence>
<protein>
    <submittedName>
        <fullName evidence="2">Uncharacterized protein</fullName>
    </submittedName>
</protein>
<gene>
    <name evidence="2" type="ORF">UY3_12213</name>
</gene>
<evidence type="ECO:0000313" key="3">
    <source>
        <dbReference type="Proteomes" id="UP000031443"/>
    </source>
</evidence>
<proteinExistence type="predicted"/>
<feature type="compositionally biased region" description="Polar residues" evidence="1">
    <location>
        <begin position="91"/>
        <end position="104"/>
    </location>
</feature>